<dbReference type="OrthoDB" id="5414034at2759"/>
<dbReference type="Proteomes" id="UP000001745">
    <property type="component" value="Unassembled WGS sequence"/>
</dbReference>
<dbReference type="RefSeq" id="XP_002486515.1">
    <property type="nucleotide sequence ID" value="XM_002486470.1"/>
</dbReference>
<protein>
    <submittedName>
        <fullName evidence="1">Uncharacterized protein</fullName>
    </submittedName>
</protein>
<dbReference type="InParanoid" id="B8MP38"/>
<evidence type="ECO:0000313" key="2">
    <source>
        <dbReference type="Proteomes" id="UP000001745"/>
    </source>
</evidence>
<dbReference type="EMBL" id="EQ962658">
    <property type="protein sequence ID" value="EED14277.1"/>
    <property type="molecule type" value="Genomic_DNA"/>
</dbReference>
<sequence length="91" mass="10527">MYLPWAFPDFKPSARAVLPVFCTTLKPVLYQESGFSPLEIELDQIALLATVRLWRLDPYHPLRRRAEQIASNSNKLADLPAIYWPSQTLNR</sequence>
<dbReference type="PhylomeDB" id="B8MP38"/>
<keyword evidence="2" id="KW-1185">Reference proteome</keyword>
<dbReference type="AlphaFoldDB" id="B8MP38"/>
<accession>B8MP38</accession>
<name>B8MP38_TALSN</name>
<gene>
    <name evidence="1" type="ORF">TSTA_104910</name>
</gene>
<dbReference type="HOGENOM" id="CLU_2428565_0_0_1"/>
<evidence type="ECO:0000313" key="1">
    <source>
        <dbReference type="EMBL" id="EED14277.1"/>
    </source>
</evidence>
<proteinExistence type="predicted"/>
<organism evidence="1 2">
    <name type="scientific">Talaromyces stipitatus (strain ATCC 10500 / CBS 375.48 / QM 6759 / NRRL 1006)</name>
    <name type="common">Penicillium stipitatum</name>
    <dbReference type="NCBI Taxonomy" id="441959"/>
    <lineage>
        <taxon>Eukaryota</taxon>
        <taxon>Fungi</taxon>
        <taxon>Dikarya</taxon>
        <taxon>Ascomycota</taxon>
        <taxon>Pezizomycotina</taxon>
        <taxon>Eurotiomycetes</taxon>
        <taxon>Eurotiomycetidae</taxon>
        <taxon>Eurotiales</taxon>
        <taxon>Trichocomaceae</taxon>
        <taxon>Talaromyces</taxon>
        <taxon>Talaromyces sect. Talaromyces</taxon>
    </lineage>
</organism>
<dbReference type="GeneID" id="8098712"/>
<dbReference type="VEuPathDB" id="FungiDB:TSTA_104910"/>
<reference evidence="2" key="1">
    <citation type="journal article" date="2015" name="Genome Announc.">
        <title>Genome sequence of the AIDS-associated pathogen Penicillium marneffei (ATCC18224) and its near taxonomic relative Talaromyces stipitatus (ATCC10500).</title>
        <authorList>
            <person name="Nierman W.C."/>
            <person name="Fedorova-Abrams N.D."/>
            <person name="Andrianopoulos A."/>
        </authorList>
    </citation>
    <scope>NUCLEOTIDE SEQUENCE [LARGE SCALE GENOMIC DNA]</scope>
    <source>
        <strain evidence="2">ATCC 10500 / CBS 375.48 / QM 6759 / NRRL 1006</strain>
    </source>
</reference>